<accession>A0AAD8EE86</accession>
<feature type="region of interest" description="Disordered" evidence="1">
    <location>
        <begin position="566"/>
        <end position="633"/>
    </location>
</feature>
<protein>
    <recommendedName>
        <fullName evidence="4">MYCBP-associated protein</fullName>
    </recommendedName>
</protein>
<dbReference type="Pfam" id="PF14646">
    <property type="entry name" value="MYCBPAP"/>
    <property type="match status" value="1"/>
</dbReference>
<dbReference type="InterPro" id="IPR032707">
    <property type="entry name" value="MYCBPAP"/>
</dbReference>
<feature type="compositionally biased region" description="Polar residues" evidence="1">
    <location>
        <begin position="613"/>
        <end position="633"/>
    </location>
</feature>
<name>A0AAD8EE86_DIPPU</name>
<evidence type="ECO:0000313" key="3">
    <source>
        <dbReference type="Proteomes" id="UP001233999"/>
    </source>
</evidence>
<dbReference type="PANTHER" id="PTHR48421">
    <property type="entry name" value="MYCBP-ASSOCIATED PROTEIN"/>
    <property type="match status" value="1"/>
</dbReference>
<sequence>MSTFSNHNYMKKVHSSILRDYMSRDHDSEDVTVDRRLINWSRWLEYRRQITEKLEHRFGRKPPCLVMNSIEDRRYVNEEKLAFEQTKVFITPDKYRGSPYDWLPPLLLPSRGKRGLPDLEVKRLGLERGIINPIEYIDTPTIIRKEKLVDGHPKRLSVRKKWDSSPYVQKKLPNTKNIRNHRPILDDLIIKGDSIQERIDSHQMQISLPVLTVSDWSDYWERCEEVSTASLHVTDESTGDLRGANLKVENSIISSKKETKKVYSRDKYKSISTKENTKSSEDRGFSLEFNAKVNSSCKKYLQLENPGTTKLTYWWRPRKYSDVFSDIRIESVFSHFFFNIGGGILMPGHVLHIPVWFHSRRPGIFVEYWELMVVPMVALGSNDIVFRFWGIAVEEDSSDLEYSKIHSYIKMRVSETQALKISEDLLVRTHYPDEPLVRNKILYLNENIFRQKNPSCFYHPSIVEDLANLYKEVVGDPNAEWNFDINLLRYLIIKDKTDSKKLEERLNFLCNCLKTLHQSWPTPSQSNKKELAVRSIIGTFANNMEKEAEDLKVQFPFKIIKSVSKSPSVLTGSSGDTTRMASIKPRRISQAGSLKHKKKSSGSGSGLGMASKTSSIPSLQKSPGSSKKSQDVISQDSVCIDEKMYTLYKEALFVKVYHHLGTAMEQISSVLDSMKPL</sequence>
<organism evidence="2 3">
    <name type="scientific">Diploptera punctata</name>
    <name type="common">Pacific beetle cockroach</name>
    <dbReference type="NCBI Taxonomy" id="6984"/>
    <lineage>
        <taxon>Eukaryota</taxon>
        <taxon>Metazoa</taxon>
        <taxon>Ecdysozoa</taxon>
        <taxon>Arthropoda</taxon>
        <taxon>Hexapoda</taxon>
        <taxon>Insecta</taxon>
        <taxon>Pterygota</taxon>
        <taxon>Neoptera</taxon>
        <taxon>Polyneoptera</taxon>
        <taxon>Dictyoptera</taxon>
        <taxon>Blattodea</taxon>
        <taxon>Blaberoidea</taxon>
        <taxon>Blaberidae</taxon>
        <taxon>Diplopterinae</taxon>
        <taxon>Diploptera</taxon>
    </lineage>
</organism>
<reference evidence="2" key="1">
    <citation type="journal article" date="2023" name="IScience">
        <title>Live-bearing cockroach genome reveals convergent evolutionary mechanisms linked to viviparity in insects and beyond.</title>
        <authorList>
            <person name="Fouks B."/>
            <person name="Harrison M.C."/>
            <person name="Mikhailova A.A."/>
            <person name="Marchal E."/>
            <person name="English S."/>
            <person name="Carruthers M."/>
            <person name="Jennings E.C."/>
            <person name="Chiamaka E.L."/>
            <person name="Frigard R.A."/>
            <person name="Pippel M."/>
            <person name="Attardo G.M."/>
            <person name="Benoit J.B."/>
            <person name="Bornberg-Bauer E."/>
            <person name="Tobe S.S."/>
        </authorList>
    </citation>
    <scope>NUCLEOTIDE SEQUENCE</scope>
    <source>
        <strain evidence="2">Stay&amp;Tobe</strain>
    </source>
</reference>
<feature type="compositionally biased region" description="Polar residues" evidence="1">
    <location>
        <begin position="570"/>
        <end position="580"/>
    </location>
</feature>
<evidence type="ECO:0000256" key="1">
    <source>
        <dbReference type="SAM" id="MobiDB-lite"/>
    </source>
</evidence>
<reference evidence="2" key="2">
    <citation type="submission" date="2023-05" db="EMBL/GenBank/DDBJ databases">
        <authorList>
            <person name="Fouks B."/>
        </authorList>
    </citation>
    <scope>NUCLEOTIDE SEQUENCE</scope>
    <source>
        <strain evidence="2">Stay&amp;Tobe</strain>
        <tissue evidence="2">Testes</tissue>
    </source>
</reference>
<proteinExistence type="predicted"/>
<keyword evidence="3" id="KW-1185">Reference proteome</keyword>
<dbReference type="AlphaFoldDB" id="A0AAD8EE86"/>
<gene>
    <name evidence="2" type="ORF">L9F63_019560</name>
</gene>
<dbReference type="Proteomes" id="UP001233999">
    <property type="component" value="Unassembled WGS sequence"/>
</dbReference>
<evidence type="ECO:0000313" key="2">
    <source>
        <dbReference type="EMBL" id="KAJ9586841.1"/>
    </source>
</evidence>
<dbReference type="EMBL" id="JASPKZ010006831">
    <property type="protein sequence ID" value="KAJ9586841.1"/>
    <property type="molecule type" value="Genomic_DNA"/>
</dbReference>
<comment type="caution">
    <text evidence="2">The sequence shown here is derived from an EMBL/GenBank/DDBJ whole genome shotgun (WGS) entry which is preliminary data.</text>
</comment>
<dbReference type="PANTHER" id="PTHR48421:SF1">
    <property type="entry name" value="MYCBP-ASSOCIATED PROTEIN"/>
    <property type="match status" value="1"/>
</dbReference>
<evidence type="ECO:0008006" key="4">
    <source>
        <dbReference type="Google" id="ProtNLM"/>
    </source>
</evidence>